<dbReference type="AlphaFoldDB" id="A0A4U2YUT7"/>
<dbReference type="CDD" id="cd24023">
    <property type="entry name" value="ASKHA_NBD_ParM_Alp7A-like"/>
    <property type="match status" value="1"/>
</dbReference>
<sequence>MNFERLNADFGNSTGNFSCDSYYFEIPTCVVEISKDQAEGLFTNQVEDTADLLKRLVISTIINGEEHFFMVGKLAEASPYANSHVGKMHDKINSNIPYAMFLAAMTYVYKINENDSDNKNDTSTIEIDNMKMMLPVWLLKKENKFSIAQNKMVNRFIGEHTVKLLTPGMETDLTINIKNAKCHIESEVSRWALKYKIVKKEDNEVTVIEKRPEASKFDAYEVVLVDIGGGSVDSVLLAKGLNTPVNADSFQVVQVEPYLGRLDKLFREKLIEHFLDLRSLEQFIVDNYMTQRYVYKNPNTGSSVTLTEPIVQMLQEYSDILVYKVMESSKTTTREALKFIYFGGEAPILEPYIKHSITQITNEGIMENNHYFLSDLLEDTKDEVFPPTARTINLTALEILSLNDKTKK</sequence>
<accession>A0A4U2YUT7</accession>
<feature type="domain" description="Alp7A-like C-terminal" evidence="1">
    <location>
        <begin position="221"/>
        <end position="375"/>
    </location>
</feature>
<protein>
    <recommendedName>
        <fullName evidence="1">Alp7A-like C-terminal domain-containing protein</fullName>
    </recommendedName>
</protein>
<comment type="caution">
    <text evidence="2">The sequence shown here is derived from an EMBL/GenBank/DDBJ whole genome shotgun (WGS) entry which is preliminary data.</text>
</comment>
<proteinExistence type="predicted"/>
<name>A0A4U2YUT7_9BACI</name>
<evidence type="ECO:0000259" key="1">
    <source>
        <dbReference type="Pfam" id="PF22128"/>
    </source>
</evidence>
<dbReference type="Gene3D" id="3.30.420.40">
    <property type="match status" value="1"/>
</dbReference>
<dbReference type="Proteomes" id="UP000308744">
    <property type="component" value="Unassembled WGS sequence"/>
</dbReference>
<evidence type="ECO:0000313" key="2">
    <source>
        <dbReference type="EMBL" id="TKI65297.1"/>
    </source>
</evidence>
<dbReference type="Pfam" id="PF22128">
    <property type="entry name" value="Alp7A_like_C"/>
    <property type="match status" value="1"/>
</dbReference>
<evidence type="ECO:0000313" key="3">
    <source>
        <dbReference type="Proteomes" id="UP000308744"/>
    </source>
</evidence>
<reference evidence="2 3" key="1">
    <citation type="submission" date="2019-04" db="EMBL/GenBank/DDBJ databases">
        <title>Lysinibacillus genome sequencing.</title>
        <authorList>
            <person name="Dunlap C."/>
        </authorList>
    </citation>
    <scope>NUCLEOTIDE SEQUENCE [LARGE SCALE GENOMIC DNA]</scope>
    <source>
        <strain evidence="2 3">CCTCC AB 2010389</strain>
    </source>
</reference>
<organism evidence="2 3">
    <name type="scientific">Lysinibacillus mangiferihumi</name>
    <dbReference type="NCBI Taxonomy" id="1130819"/>
    <lineage>
        <taxon>Bacteria</taxon>
        <taxon>Bacillati</taxon>
        <taxon>Bacillota</taxon>
        <taxon>Bacilli</taxon>
        <taxon>Bacillales</taxon>
        <taxon>Bacillaceae</taxon>
        <taxon>Lysinibacillus</taxon>
    </lineage>
</organism>
<dbReference type="InterPro" id="IPR054368">
    <property type="entry name" value="Alp7A-like_C"/>
</dbReference>
<dbReference type="RefSeq" id="WP_107896550.1">
    <property type="nucleotide sequence ID" value="NZ_PYWM01000021.1"/>
</dbReference>
<gene>
    <name evidence="2" type="ORF">FC756_17065</name>
</gene>
<keyword evidence="3" id="KW-1185">Reference proteome</keyword>
<dbReference type="EMBL" id="SZPU01000065">
    <property type="protein sequence ID" value="TKI65297.1"/>
    <property type="molecule type" value="Genomic_DNA"/>
</dbReference>